<sequence>MLSIKTFFDGNKRPNPSLASTSSLYIMSAVLLFCTAEEAKPLMPKVSQVKNVNGSQSTTIFWVVESRTCPISADGFKRELQQNEPFESEFIGAATEECQEWAREKQSQTNFVEPDIIAVADARTARDNTILMCYYEEEDNPEESPLEFPGFGALPQRLNTWYHFRIDYETAALFFVNLVYCPPDMAYPAFFGRKEELTDDNGVFDAEKAHLYVVGKGTEAGET</sequence>
<evidence type="ECO:0000313" key="1">
    <source>
        <dbReference type="EMBL" id="PLN86859.1"/>
    </source>
</evidence>
<dbReference type="AlphaFoldDB" id="A0A2J5IAA0"/>
<dbReference type="EMBL" id="KZ559496">
    <property type="protein sequence ID" value="PLN86859.1"/>
    <property type="molecule type" value="Genomic_DNA"/>
</dbReference>
<reference evidence="2" key="1">
    <citation type="submission" date="2017-12" db="EMBL/GenBank/DDBJ databases">
        <authorList>
            <consortium name="DOE Joint Genome Institute"/>
            <person name="Mondo S.J."/>
            <person name="Kjaerbolling I."/>
            <person name="Vesth T.C."/>
            <person name="Frisvad J.C."/>
            <person name="Nybo J.L."/>
            <person name="Theobald S."/>
            <person name="Kuo A."/>
            <person name="Bowyer P."/>
            <person name="Matsuda Y."/>
            <person name="Lyhne E.K."/>
            <person name="Kogle M.E."/>
            <person name="Clum A."/>
            <person name="Lipzen A."/>
            <person name="Salamov A."/>
            <person name="Ngan C.Y."/>
            <person name="Daum C."/>
            <person name="Chiniquy J."/>
            <person name="Barry K."/>
            <person name="LaButti K."/>
            <person name="Haridas S."/>
            <person name="Simmons B.A."/>
            <person name="Magnuson J.K."/>
            <person name="Mortensen U.H."/>
            <person name="Larsen T.O."/>
            <person name="Grigoriev I.V."/>
            <person name="Baker S.E."/>
            <person name="Andersen M.R."/>
            <person name="Nordberg H.P."/>
            <person name="Cantor M.N."/>
            <person name="Hua S.X."/>
        </authorList>
    </citation>
    <scope>NUCLEOTIDE SEQUENCE [LARGE SCALE GENOMIC DNA]</scope>
    <source>
        <strain evidence="2">IBT 19404</strain>
    </source>
</reference>
<organism evidence="1 2">
    <name type="scientific">Aspergillus taichungensis</name>
    <dbReference type="NCBI Taxonomy" id="482145"/>
    <lineage>
        <taxon>Eukaryota</taxon>
        <taxon>Fungi</taxon>
        <taxon>Dikarya</taxon>
        <taxon>Ascomycota</taxon>
        <taxon>Pezizomycotina</taxon>
        <taxon>Eurotiomycetes</taxon>
        <taxon>Eurotiomycetidae</taxon>
        <taxon>Eurotiales</taxon>
        <taxon>Aspergillaceae</taxon>
        <taxon>Aspergillus</taxon>
        <taxon>Aspergillus subgen. Circumdati</taxon>
    </lineage>
</organism>
<keyword evidence="2" id="KW-1185">Reference proteome</keyword>
<accession>A0A2J5IAA0</accession>
<gene>
    <name evidence="1" type="ORF">BDW42DRAFT_157854</name>
</gene>
<protein>
    <submittedName>
        <fullName evidence="1">Uncharacterized protein</fullName>
    </submittedName>
</protein>
<name>A0A2J5IAA0_9EURO</name>
<proteinExistence type="predicted"/>
<evidence type="ECO:0000313" key="2">
    <source>
        <dbReference type="Proteomes" id="UP000235023"/>
    </source>
</evidence>
<dbReference type="Proteomes" id="UP000235023">
    <property type="component" value="Unassembled WGS sequence"/>
</dbReference>
<dbReference type="OrthoDB" id="4456803at2759"/>